<gene>
    <name evidence="1" type="ORF">BpHYR1_019547</name>
</gene>
<evidence type="ECO:0000313" key="1">
    <source>
        <dbReference type="EMBL" id="RNA20221.1"/>
    </source>
</evidence>
<protein>
    <submittedName>
        <fullName evidence="1">Uncharacterized protein</fullName>
    </submittedName>
</protein>
<proteinExistence type="predicted"/>
<name>A0A3M7R9W9_BRAPC</name>
<comment type="caution">
    <text evidence="1">The sequence shown here is derived from an EMBL/GenBank/DDBJ whole genome shotgun (WGS) entry which is preliminary data.</text>
</comment>
<keyword evidence="2" id="KW-1185">Reference proteome</keyword>
<dbReference type="EMBL" id="REGN01003897">
    <property type="protein sequence ID" value="RNA20221.1"/>
    <property type="molecule type" value="Genomic_DNA"/>
</dbReference>
<reference evidence="1 2" key="1">
    <citation type="journal article" date="2018" name="Sci. Rep.">
        <title>Genomic signatures of local adaptation to the degree of environmental predictability in rotifers.</title>
        <authorList>
            <person name="Franch-Gras L."/>
            <person name="Hahn C."/>
            <person name="Garcia-Roger E.M."/>
            <person name="Carmona M.J."/>
            <person name="Serra M."/>
            <person name="Gomez A."/>
        </authorList>
    </citation>
    <scope>NUCLEOTIDE SEQUENCE [LARGE SCALE GENOMIC DNA]</scope>
    <source>
        <strain evidence="1">HYR1</strain>
    </source>
</reference>
<accession>A0A3M7R9W9</accession>
<sequence length="107" mass="12718">MNFGLFVFLSKKKIPLKAFVLALIWITYSLNKYSKRTVFIIYNFSNENQLFNYSIKFEGLRASCTSHILFSVVTPSKSLKSYLVKFDYRKIIMKFLEVIFKNFVQFI</sequence>
<dbReference type="Proteomes" id="UP000276133">
    <property type="component" value="Unassembled WGS sequence"/>
</dbReference>
<dbReference type="AlphaFoldDB" id="A0A3M7R9W9"/>
<organism evidence="1 2">
    <name type="scientific">Brachionus plicatilis</name>
    <name type="common">Marine rotifer</name>
    <name type="synonym">Brachionus muelleri</name>
    <dbReference type="NCBI Taxonomy" id="10195"/>
    <lineage>
        <taxon>Eukaryota</taxon>
        <taxon>Metazoa</taxon>
        <taxon>Spiralia</taxon>
        <taxon>Gnathifera</taxon>
        <taxon>Rotifera</taxon>
        <taxon>Eurotatoria</taxon>
        <taxon>Monogononta</taxon>
        <taxon>Pseudotrocha</taxon>
        <taxon>Ploima</taxon>
        <taxon>Brachionidae</taxon>
        <taxon>Brachionus</taxon>
    </lineage>
</organism>
<evidence type="ECO:0000313" key="2">
    <source>
        <dbReference type="Proteomes" id="UP000276133"/>
    </source>
</evidence>